<accession>A0A7G2CNH0</accession>
<keyword evidence="3" id="KW-1185">Reference proteome</keyword>
<name>A0A7G2CNH0_9TRYP</name>
<evidence type="ECO:0000313" key="3">
    <source>
        <dbReference type="Proteomes" id="UP000515908"/>
    </source>
</evidence>
<dbReference type="EMBL" id="LR877165">
    <property type="protein sequence ID" value="CAD2221398.1"/>
    <property type="molecule type" value="Genomic_DNA"/>
</dbReference>
<dbReference type="SUPFAM" id="SSF52540">
    <property type="entry name" value="P-loop containing nucleoside triphosphate hydrolases"/>
    <property type="match status" value="1"/>
</dbReference>
<evidence type="ECO:0000256" key="1">
    <source>
        <dbReference type="SAM" id="MobiDB-lite"/>
    </source>
</evidence>
<sequence length="419" mass="45935">MDNNDISKKTATRSIATTAGKTTTSNSSINKKSRNTPTSASGAKAAPPAEEEKKPDPNMVKTLVLIEKKNKSNGAFKSNDHQAIYKNAKCDVTEVKERGDGSFNYQSSVVHGIREAVCDGFNASVLSVEAPNTSSRFESPVWPILNRIVRSLLSTNSNSQGELDPKFSLTCGLGYFNNDRVKDLFNDDDNSPFEPFSVHPSPIYGPCVSQLKYGQITSGNNFEEVLSASLTRALENPVLTSMKEGVAVAFVLIKQARITDGHEDLLLSSLVVASAASDVTPYESALDRVQSETQKYGSIFHLALNGPCCTCFMFNTADDDSIRTFGSQKGESTSTEISRLFNLLQRMSTKENYPLRNGSVLRFIHYMKASVAAQKQKLSTTSSADEKAKLERKIKDQERLLSGAYKTLQDAGIQYDREL</sequence>
<protein>
    <submittedName>
        <fullName evidence="2">Uncharacterized protein</fullName>
    </submittedName>
</protein>
<dbReference type="PANTHER" id="PTHR35615:SF8">
    <property type="entry name" value="TRANSMEMBRANE PROTEIN"/>
    <property type="match status" value="1"/>
</dbReference>
<proteinExistence type="predicted"/>
<dbReference type="InterPro" id="IPR027417">
    <property type="entry name" value="P-loop_NTPase"/>
</dbReference>
<feature type="region of interest" description="Disordered" evidence="1">
    <location>
        <begin position="1"/>
        <end position="58"/>
    </location>
</feature>
<organism evidence="2 3">
    <name type="scientific">Angomonas deanei</name>
    <dbReference type="NCBI Taxonomy" id="59799"/>
    <lineage>
        <taxon>Eukaryota</taxon>
        <taxon>Discoba</taxon>
        <taxon>Euglenozoa</taxon>
        <taxon>Kinetoplastea</taxon>
        <taxon>Metakinetoplastina</taxon>
        <taxon>Trypanosomatida</taxon>
        <taxon>Trypanosomatidae</taxon>
        <taxon>Strigomonadinae</taxon>
        <taxon>Angomonas</taxon>
    </lineage>
</organism>
<dbReference type="PANTHER" id="PTHR35615">
    <property type="entry name" value="PRESENT IN THE OUTER MITOCHONDRIAL MEMBRANE PROTEOME 22-RELATED"/>
    <property type="match status" value="1"/>
</dbReference>
<gene>
    <name evidence="2" type="ORF">ADEAN_000893000</name>
</gene>
<dbReference type="AlphaFoldDB" id="A0A7G2CNH0"/>
<dbReference type="Proteomes" id="UP000515908">
    <property type="component" value="Chromosome 21"/>
</dbReference>
<dbReference type="VEuPathDB" id="TriTrypDB:ADEAN_000893000"/>
<feature type="compositionally biased region" description="Low complexity" evidence="1">
    <location>
        <begin position="21"/>
        <end position="30"/>
    </location>
</feature>
<evidence type="ECO:0000313" key="2">
    <source>
        <dbReference type="EMBL" id="CAD2221398.1"/>
    </source>
</evidence>
<reference evidence="2 3" key="1">
    <citation type="submission" date="2020-08" db="EMBL/GenBank/DDBJ databases">
        <authorList>
            <person name="Newling K."/>
            <person name="Davey J."/>
            <person name="Forrester S."/>
        </authorList>
    </citation>
    <scope>NUCLEOTIDE SEQUENCE [LARGE SCALE GENOMIC DNA]</scope>
    <source>
        <strain evidence="3">Crithidia deanei Carvalho (ATCC PRA-265)</strain>
    </source>
</reference>